<dbReference type="Pfam" id="PF01202">
    <property type="entry name" value="SKI"/>
    <property type="match status" value="1"/>
</dbReference>
<dbReference type="AlphaFoldDB" id="A0A2H0W6Z6"/>
<dbReference type="Proteomes" id="UP000231382">
    <property type="component" value="Unassembled WGS sequence"/>
</dbReference>
<organism evidence="1 2">
    <name type="scientific">Candidatus Berkelbacteria bacterium CG10_big_fil_rev_8_21_14_0_10_43_13</name>
    <dbReference type="NCBI Taxonomy" id="1974514"/>
    <lineage>
        <taxon>Bacteria</taxon>
        <taxon>Candidatus Berkelbacteria</taxon>
    </lineage>
</organism>
<dbReference type="InterPro" id="IPR027417">
    <property type="entry name" value="P-loop_NTPase"/>
</dbReference>
<comment type="caution">
    <text evidence="1">The sequence shown here is derived from an EMBL/GenBank/DDBJ whole genome shotgun (WGS) entry which is preliminary data.</text>
</comment>
<dbReference type="Gene3D" id="3.40.50.300">
    <property type="entry name" value="P-loop containing nucleotide triphosphate hydrolases"/>
    <property type="match status" value="1"/>
</dbReference>
<gene>
    <name evidence="1" type="ORF">COT78_01295</name>
</gene>
<evidence type="ECO:0000313" key="2">
    <source>
        <dbReference type="Proteomes" id="UP000231382"/>
    </source>
</evidence>
<name>A0A2H0W6Z6_9BACT</name>
<dbReference type="InterPro" id="IPR031322">
    <property type="entry name" value="Shikimate/glucono_kinase"/>
</dbReference>
<evidence type="ECO:0000313" key="1">
    <source>
        <dbReference type="EMBL" id="PIS07852.1"/>
    </source>
</evidence>
<proteinExistence type="predicted"/>
<reference evidence="2" key="1">
    <citation type="submission" date="2017-09" db="EMBL/GenBank/DDBJ databases">
        <title>Depth-based differentiation of microbial function through sediment-hosted aquifers and enrichment of novel symbionts in the deep terrestrial subsurface.</title>
        <authorList>
            <person name="Probst A.J."/>
            <person name="Ladd B."/>
            <person name="Jarett J.K."/>
            <person name="Geller-Mcgrath D.E."/>
            <person name="Sieber C.M.K."/>
            <person name="Emerson J.B."/>
            <person name="Anantharaman K."/>
            <person name="Thomas B.C."/>
            <person name="Malmstrom R."/>
            <person name="Stieglmeier M."/>
            <person name="Klingl A."/>
            <person name="Woyke T."/>
            <person name="Ryan C.M."/>
            <person name="Banfield J.F."/>
        </authorList>
    </citation>
    <scope>NUCLEOTIDE SEQUENCE [LARGE SCALE GENOMIC DNA]</scope>
</reference>
<accession>A0A2H0W6Z6</accession>
<dbReference type="SUPFAM" id="SSF52540">
    <property type="entry name" value="P-loop containing nucleoside triphosphate hydrolases"/>
    <property type="match status" value="1"/>
</dbReference>
<protein>
    <submittedName>
        <fullName evidence="1">Uncharacterized protein</fullName>
    </submittedName>
</protein>
<dbReference type="EMBL" id="PEZW01000009">
    <property type="protein sequence ID" value="PIS07852.1"/>
    <property type="molecule type" value="Genomic_DNA"/>
</dbReference>
<sequence length="180" mass="20792">MKKIFLYGTPGSGKTTIGQKIADDLDLDFFELDDIRTLAQKGKNAEDSPFLFYYTTMAWQKFGELNRETAIKGFLAVRKEMSDRALKFIKNKNMSLIAESAFLDPAKFSLLGNCFLVVCKDELVHHDCFFVHRKRSDAVEKQFVAARYIDEFLIDEVRKLNIEIFDNSSQKIEDLKNLIK</sequence>